<proteinExistence type="predicted"/>
<dbReference type="Proteomes" id="UP000253046">
    <property type="component" value="Unassembled WGS sequence"/>
</dbReference>
<reference evidence="1 2" key="1">
    <citation type="submission" date="2018-06" db="EMBL/GenBank/DDBJ databases">
        <title>Genomic Encyclopedia of Type Strains, Phase IV (KMG-IV): sequencing the most valuable type-strain genomes for metagenomic binning, comparative biology and taxonomic classification.</title>
        <authorList>
            <person name="Goeker M."/>
        </authorList>
    </citation>
    <scope>NUCLEOTIDE SEQUENCE [LARGE SCALE GENOMIC DNA]</scope>
    <source>
        <strain evidence="1 2">DSM 30166</strain>
    </source>
</reference>
<accession>A0A366HYH6</accession>
<name>A0A366HYH6_9GAMM</name>
<comment type="caution">
    <text evidence="1">The sequence shown here is derived from an EMBL/GenBank/DDBJ whole genome shotgun (WGS) entry which is preliminary data.</text>
</comment>
<keyword evidence="2" id="KW-1185">Reference proteome</keyword>
<dbReference type="RefSeq" id="WP_169050433.1">
    <property type="nucleotide sequence ID" value="NZ_AGJP01000001.1"/>
</dbReference>
<organism evidence="1 2">
    <name type="scientific">Brenneria salicis ATCC 15712 = DSM 30166</name>
    <dbReference type="NCBI Taxonomy" id="714314"/>
    <lineage>
        <taxon>Bacteria</taxon>
        <taxon>Pseudomonadati</taxon>
        <taxon>Pseudomonadota</taxon>
        <taxon>Gammaproteobacteria</taxon>
        <taxon>Enterobacterales</taxon>
        <taxon>Pectobacteriaceae</taxon>
        <taxon>Brenneria</taxon>
    </lineage>
</organism>
<gene>
    <name evidence="1" type="ORF">DES54_16222</name>
</gene>
<protein>
    <submittedName>
        <fullName evidence="1">Uncharacterized protein</fullName>
    </submittedName>
</protein>
<sequence length="58" mass="6796">MMDGHEHRHQARESFTNDALRAWKDYRLNSRHLTLAEVKVWLKTWGTPGETAIPTPHT</sequence>
<evidence type="ECO:0000313" key="2">
    <source>
        <dbReference type="Proteomes" id="UP000253046"/>
    </source>
</evidence>
<dbReference type="EMBL" id="QNRY01000062">
    <property type="protein sequence ID" value="RBP57627.1"/>
    <property type="molecule type" value="Genomic_DNA"/>
</dbReference>
<evidence type="ECO:0000313" key="1">
    <source>
        <dbReference type="EMBL" id="RBP57627.1"/>
    </source>
</evidence>
<dbReference type="AlphaFoldDB" id="A0A366HYH6"/>